<dbReference type="NCBIfam" id="TIGR02032">
    <property type="entry name" value="GG-red-SF"/>
    <property type="match status" value="1"/>
</dbReference>
<dbReference type="GO" id="GO:0016628">
    <property type="term" value="F:oxidoreductase activity, acting on the CH-CH group of donors, NAD or NADP as acceptor"/>
    <property type="evidence" value="ECO:0007669"/>
    <property type="project" value="InterPro"/>
</dbReference>
<dbReference type="Pfam" id="PF05834">
    <property type="entry name" value="Lycopene_cycl"/>
    <property type="match status" value="1"/>
</dbReference>
<dbReference type="Proteomes" id="UP000713479">
    <property type="component" value="Unassembled WGS sequence"/>
</dbReference>
<dbReference type="PANTHER" id="PTHR42685">
    <property type="entry name" value="GERANYLGERANYL DIPHOSPHATE REDUCTASE"/>
    <property type="match status" value="1"/>
</dbReference>
<comment type="caution">
    <text evidence="1">The sequence shown here is derived from an EMBL/GenBank/DDBJ whole genome shotgun (WGS) entry which is preliminary data.</text>
</comment>
<name>A0A8T3VPI6_9EURY</name>
<evidence type="ECO:0000313" key="2">
    <source>
        <dbReference type="Proteomes" id="UP000713479"/>
    </source>
</evidence>
<dbReference type="InterPro" id="IPR011777">
    <property type="entry name" value="Geranylgeranyl_Rdtase_fam"/>
</dbReference>
<protein>
    <submittedName>
        <fullName evidence="1">Geranylgeranyl reductase family protein</fullName>
    </submittedName>
</protein>
<dbReference type="Gene3D" id="3.50.50.60">
    <property type="entry name" value="FAD/NAD(P)-binding domain"/>
    <property type="match status" value="1"/>
</dbReference>
<proteinExistence type="predicted"/>
<dbReference type="EMBL" id="SUTF01000004">
    <property type="protein sequence ID" value="MBE6510328.1"/>
    <property type="molecule type" value="Genomic_DNA"/>
</dbReference>
<reference evidence="1" key="1">
    <citation type="submission" date="2019-04" db="EMBL/GenBank/DDBJ databases">
        <title>Evolution of Biomass-Degrading Anaerobic Consortia Revealed by Metagenomics.</title>
        <authorList>
            <person name="Peng X."/>
        </authorList>
    </citation>
    <scope>NUCLEOTIDE SEQUENCE</scope>
    <source>
        <strain evidence="1">SIG13</strain>
    </source>
</reference>
<accession>A0A8T3VPI6</accession>
<dbReference type="InterPro" id="IPR050407">
    <property type="entry name" value="Geranylgeranyl_reductase"/>
</dbReference>
<dbReference type="AlphaFoldDB" id="A0A8T3VPI6"/>
<sequence length="394" mass="45224">MNYDFDVVIIGAGPVGSTIAFYLVQNDLNVAMVEKKTKIGYPLQCAGILSKHIFEYNELPDEIILNTVKGAFLHSKNHILDIITDENVAYVIDRANYDQFLSRRAIQNGVKLISKKAIDVDIEKGITYLSDERSISSKVIVGCDGFKSVVSKNIGNDQQNFKASQMLVSINDEDMNNFRKSNRKTDDYVDMCLYENAIPGFLWMIPLQKNNYRVGLFSNDSHRQQNTIITDFLNENFEYEIIEKYKGLIPIFNNKNRLVKNRAILIGDAASQIKPTTGGGLLIAFDNCKIANKYITDAVKKDNINLLEGYQKEFNKKYLKELNYQSKIQKTFKLLNDDDLDYLFEKAKQNDCENIISVYGDMDNQSEVVKEMKKRGLMFKIMPKFIYKKIVNIF</sequence>
<dbReference type="SUPFAM" id="SSF51905">
    <property type="entry name" value="FAD/NAD(P)-binding domain"/>
    <property type="match status" value="1"/>
</dbReference>
<dbReference type="PRINTS" id="PR00420">
    <property type="entry name" value="RNGMNOXGNASE"/>
</dbReference>
<gene>
    <name evidence="1" type="ORF">E7Z74_03555</name>
</gene>
<dbReference type="PANTHER" id="PTHR42685:SF18">
    <property type="entry name" value="DIGERANYLGERANYLGLYCEROPHOSPHOLIPID REDUCTASE"/>
    <property type="match status" value="1"/>
</dbReference>
<dbReference type="InterPro" id="IPR036188">
    <property type="entry name" value="FAD/NAD-bd_sf"/>
</dbReference>
<organism evidence="1 2">
    <name type="scientific">Methanobrevibacter millerae</name>
    <dbReference type="NCBI Taxonomy" id="230361"/>
    <lineage>
        <taxon>Archaea</taxon>
        <taxon>Methanobacteriati</taxon>
        <taxon>Methanobacteriota</taxon>
        <taxon>Methanomada group</taxon>
        <taxon>Methanobacteria</taxon>
        <taxon>Methanobacteriales</taxon>
        <taxon>Methanobacteriaceae</taxon>
        <taxon>Methanobrevibacter</taxon>
    </lineage>
</organism>
<evidence type="ECO:0000313" key="1">
    <source>
        <dbReference type="EMBL" id="MBE6510328.1"/>
    </source>
</evidence>